<feature type="non-terminal residue" evidence="1">
    <location>
        <position position="1"/>
    </location>
</feature>
<reference evidence="1" key="1">
    <citation type="journal article" date="2014" name="Front. Microbiol.">
        <title>High frequency of phylogenetically diverse reductive dehalogenase-homologous genes in deep subseafloor sedimentary metagenomes.</title>
        <authorList>
            <person name="Kawai M."/>
            <person name="Futagami T."/>
            <person name="Toyoda A."/>
            <person name="Takaki Y."/>
            <person name="Nishi S."/>
            <person name="Hori S."/>
            <person name="Arai W."/>
            <person name="Tsubouchi T."/>
            <person name="Morono Y."/>
            <person name="Uchiyama I."/>
            <person name="Ito T."/>
            <person name="Fujiyama A."/>
            <person name="Inagaki F."/>
            <person name="Takami H."/>
        </authorList>
    </citation>
    <scope>NUCLEOTIDE SEQUENCE</scope>
    <source>
        <strain evidence="1">Expedition CK06-06</strain>
    </source>
</reference>
<proteinExistence type="predicted"/>
<dbReference type="AlphaFoldDB" id="X1SL64"/>
<comment type="caution">
    <text evidence="1">The sequence shown here is derived from an EMBL/GenBank/DDBJ whole genome shotgun (WGS) entry which is preliminary data.</text>
</comment>
<name>X1SL64_9ZZZZ</name>
<gene>
    <name evidence="1" type="ORF">S12H4_02799</name>
</gene>
<dbReference type="EMBL" id="BARW01000727">
    <property type="protein sequence ID" value="GAI68489.1"/>
    <property type="molecule type" value="Genomic_DNA"/>
</dbReference>
<evidence type="ECO:0000313" key="1">
    <source>
        <dbReference type="EMBL" id="GAI68489.1"/>
    </source>
</evidence>
<protein>
    <submittedName>
        <fullName evidence="1">Uncharacterized protein</fullName>
    </submittedName>
</protein>
<sequence>IYTPVLIRMFGGGDASGTLLAEKTRCHPKKEMIYNG</sequence>
<accession>X1SL64</accession>
<organism evidence="1">
    <name type="scientific">marine sediment metagenome</name>
    <dbReference type="NCBI Taxonomy" id="412755"/>
    <lineage>
        <taxon>unclassified sequences</taxon>
        <taxon>metagenomes</taxon>
        <taxon>ecological metagenomes</taxon>
    </lineage>
</organism>